<gene>
    <name evidence="2" type="ORF">LZA78_02920</name>
</gene>
<dbReference type="Proteomes" id="UP001521181">
    <property type="component" value="Unassembled WGS sequence"/>
</dbReference>
<dbReference type="EMBL" id="JAJUOS010000002">
    <property type="protein sequence ID" value="MCE5972442.1"/>
    <property type="molecule type" value="Genomic_DNA"/>
</dbReference>
<proteinExistence type="predicted"/>
<dbReference type="RefSeq" id="WP_233675463.1">
    <property type="nucleotide sequence ID" value="NZ_JAJUOS010000002.1"/>
</dbReference>
<reference evidence="2 3" key="1">
    <citation type="submission" date="2021-12" db="EMBL/GenBank/DDBJ databases">
        <title>Sinirhodobacter sp. WL0062 is a bacterium isolated from seawater.</title>
        <authorList>
            <person name="Wang L."/>
            <person name="He W."/>
            <person name="Zhang D.-F."/>
        </authorList>
    </citation>
    <scope>NUCLEOTIDE SEQUENCE [LARGE SCALE GENOMIC DNA]</scope>
    <source>
        <strain evidence="2 3">WL0062</strain>
    </source>
</reference>
<name>A0ABS8YRD1_9RHOB</name>
<feature type="compositionally biased region" description="Gly residues" evidence="1">
    <location>
        <begin position="29"/>
        <end position="38"/>
    </location>
</feature>
<protein>
    <submittedName>
        <fullName evidence="2">Uncharacterized protein</fullName>
    </submittedName>
</protein>
<keyword evidence="3" id="KW-1185">Reference proteome</keyword>
<sequence>MKDGPEKTGKDPGTRGGPLSTLLRKLGSVFGGFTGGGPKSDAPDQPNRAARYADLARHAQEKPSASSEPLPQPSKGKQRSKGAPRPSGAKSNSKGASKAKSSPKMSERAAQSHKLSSARAFEAGTVAASVSRPHIPVARTTRDLLERIASTHDFSSKSQKSGPWAAASKEMERREASAVEWITRTVPLGSSEEIISIGFDLGSTSSKVVVRFPYNPSLAAFAVPAPTALRADKHPYYWKTELWQRADKSYALIGSDGGSCLDALKVSFLRTHADDPQSKAASEAEIHVTAYMALMLRQTMGWLIRRLPKTLKNSALEVSANFGFPAERVDDNSAGHRFRICCQAAIDLALSDTGISDKNVLQALSVAAKGKRTHETRVVPEFIGAVVGFFNSSRRKNGKYILCDFGGLTCDCVCFGFYARDDGSSVISIYGARVQSFGSEVVDVALGQGVDPDWITKAMGSFVAEPIKDARHRTGPNSEVWGGEMPLFRIGGGRHNGAYKDMFSWTEKSLENSIFRTKFHEEPLDLEQHGSIDVSVSQGRNNGRLLVALGLSWSIYDMPDWLTPGQIRSYEDPSRSLDIEARFIGPEQM</sequence>
<feature type="compositionally biased region" description="Low complexity" evidence="1">
    <location>
        <begin position="86"/>
        <end position="104"/>
    </location>
</feature>
<feature type="compositionally biased region" description="Basic and acidic residues" evidence="1">
    <location>
        <begin position="1"/>
        <end position="13"/>
    </location>
</feature>
<evidence type="ECO:0000313" key="2">
    <source>
        <dbReference type="EMBL" id="MCE5972442.1"/>
    </source>
</evidence>
<evidence type="ECO:0000256" key="1">
    <source>
        <dbReference type="SAM" id="MobiDB-lite"/>
    </source>
</evidence>
<accession>A0ABS8YRD1</accession>
<evidence type="ECO:0000313" key="3">
    <source>
        <dbReference type="Proteomes" id="UP001521181"/>
    </source>
</evidence>
<comment type="caution">
    <text evidence="2">The sequence shown here is derived from an EMBL/GenBank/DDBJ whole genome shotgun (WGS) entry which is preliminary data.</text>
</comment>
<organism evidence="2 3">
    <name type="scientific">Rhodobacter flavimaris</name>
    <dbReference type="NCBI Taxonomy" id="2907145"/>
    <lineage>
        <taxon>Bacteria</taxon>
        <taxon>Pseudomonadati</taxon>
        <taxon>Pseudomonadota</taxon>
        <taxon>Alphaproteobacteria</taxon>
        <taxon>Rhodobacterales</taxon>
        <taxon>Rhodobacter group</taxon>
        <taxon>Rhodobacter</taxon>
    </lineage>
</organism>
<feature type="region of interest" description="Disordered" evidence="1">
    <location>
        <begin position="1"/>
        <end position="117"/>
    </location>
</feature>